<comment type="caution">
    <text evidence="1">The sequence shown here is derived from an EMBL/GenBank/DDBJ whole genome shotgun (WGS) entry which is preliminary data.</text>
</comment>
<evidence type="ECO:0000313" key="2">
    <source>
        <dbReference type="Proteomes" id="UP001432995"/>
    </source>
</evidence>
<protein>
    <submittedName>
        <fullName evidence="1">Uncharacterized protein</fullName>
    </submittedName>
</protein>
<gene>
    <name evidence="1" type="ORF">ABS770_00025</name>
</gene>
<dbReference type="Proteomes" id="UP001432995">
    <property type="component" value="Unassembled WGS sequence"/>
</dbReference>
<proteinExistence type="predicted"/>
<keyword evidence="2" id="KW-1185">Reference proteome</keyword>
<dbReference type="EMBL" id="JBELQD010000001">
    <property type="protein sequence ID" value="MER2286628.1"/>
    <property type="molecule type" value="Genomic_DNA"/>
</dbReference>
<reference evidence="1" key="1">
    <citation type="submission" date="2024-06" db="EMBL/GenBank/DDBJ databases">
        <authorList>
            <person name="Campbell A.G."/>
        </authorList>
    </citation>
    <scope>NUCLEOTIDE SEQUENCE</scope>
    <source>
        <strain evidence="1">EM17</strain>
    </source>
</reference>
<organism evidence="1 2">
    <name type="scientific">Methylobacterium brachiatum</name>
    <dbReference type="NCBI Taxonomy" id="269660"/>
    <lineage>
        <taxon>Bacteria</taxon>
        <taxon>Pseudomonadati</taxon>
        <taxon>Pseudomonadota</taxon>
        <taxon>Alphaproteobacteria</taxon>
        <taxon>Hyphomicrobiales</taxon>
        <taxon>Methylobacteriaceae</taxon>
        <taxon>Methylobacterium</taxon>
    </lineage>
</organism>
<name>A0ABV1QVK9_9HYPH</name>
<sequence length="268" mass="30167">MAEQMARAAGLSFDQAVRMADGPSKTDSAGSTFDFGRMWADFERAQRAKAEEAARHRFPEMEAEKVLREAVVGFDLAGRGAHPHTVSRKALRAIKDAMAWPKNVAEAVREVQEWDALEERRRVRWDKYRLDDPVMLRRGLVLKHALSSRATSVKDALARAKWIMDHGAYSCLDDMDREIGRDTVFADFERMGERIGVLTRENRILKAKRQASEGHPVRRTSAEKRAAVEAVLRQPGSETFSLRQIAEAAGVSHETARKVRTAVEAVKN</sequence>
<accession>A0ABV1QVK9</accession>
<evidence type="ECO:0000313" key="1">
    <source>
        <dbReference type="EMBL" id="MER2286628.1"/>
    </source>
</evidence>
<dbReference type="RefSeq" id="WP_350376846.1">
    <property type="nucleotide sequence ID" value="NZ_JBELQD010000001.1"/>
</dbReference>